<reference evidence="2" key="1">
    <citation type="submission" date="2020-05" db="EMBL/GenBank/DDBJ databases">
        <authorList>
            <person name="Chiriac C."/>
            <person name="Salcher M."/>
            <person name="Ghai R."/>
            <person name="Kavagutti S V."/>
        </authorList>
    </citation>
    <scope>NUCLEOTIDE SEQUENCE</scope>
</reference>
<sequence>MPIPKVASAASKPTNFTKSSSLFGMNIMTRTPARGRNTPTLSTQF</sequence>
<evidence type="ECO:0000313" key="2">
    <source>
        <dbReference type="EMBL" id="CAB5009518.1"/>
    </source>
</evidence>
<protein>
    <submittedName>
        <fullName evidence="2">Unannotated protein</fullName>
    </submittedName>
</protein>
<feature type="compositionally biased region" description="Polar residues" evidence="1">
    <location>
        <begin position="11"/>
        <end position="23"/>
    </location>
</feature>
<gene>
    <name evidence="2" type="ORF">UFOPK3954_02235</name>
</gene>
<dbReference type="AlphaFoldDB" id="A0A6J7PWB7"/>
<proteinExistence type="predicted"/>
<name>A0A6J7PWB7_9ZZZZ</name>
<feature type="region of interest" description="Disordered" evidence="1">
    <location>
        <begin position="1"/>
        <end position="23"/>
    </location>
</feature>
<organism evidence="2">
    <name type="scientific">freshwater metagenome</name>
    <dbReference type="NCBI Taxonomy" id="449393"/>
    <lineage>
        <taxon>unclassified sequences</taxon>
        <taxon>metagenomes</taxon>
        <taxon>ecological metagenomes</taxon>
    </lineage>
</organism>
<dbReference type="EMBL" id="CAFBON010000317">
    <property type="protein sequence ID" value="CAB5009518.1"/>
    <property type="molecule type" value="Genomic_DNA"/>
</dbReference>
<evidence type="ECO:0000256" key="1">
    <source>
        <dbReference type="SAM" id="MobiDB-lite"/>
    </source>
</evidence>
<accession>A0A6J7PWB7</accession>